<feature type="domain" description="MPN" evidence="12">
    <location>
        <begin position="1"/>
        <end position="62"/>
    </location>
</feature>
<dbReference type="EMBL" id="PFSA01000044">
    <property type="protein sequence ID" value="PJC32576.1"/>
    <property type="molecule type" value="Genomic_DNA"/>
</dbReference>
<comment type="catalytic activity">
    <reaction evidence="11">
        <text>a 2'-deoxyadenosine in DNA + S-adenosyl-L-methionine = an N(6)-methyl-2'-deoxyadenosine in DNA + S-adenosyl-L-homocysteine + H(+)</text>
        <dbReference type="Rhea" id="RHEA:15197"/>
        <dbReference type="Rhea" id="RHEA-COMP:12418"/>
        <dbReference type="Rhea" id="RHEA-COMP:12419"/>
        <dbReference type="ChEBI" id="CHEBI:15378"/>
        <dbReference type="ChEBI" id="CHEBI:57856"/>
        <dbReference type="ChEBI" id="CHEBI:59789"/>
        <dbReference type="ChEBI" id="CHEBI:90615"/>
        <dbReference type="ChEBI" id="CHEBI:90616"/>
        <dbReference type="EC" id="2.1.1.72"/>
    </reaction>
</comment>
<dbReference type="InterPro" id="IPR029063">
    <property type="entry name" value="SAM-dependent_MTases_sf"/>
</dbReference>
<keyword evidence="7" id="KW-0479">Metal-binding</keyword>
<dbReference type="PANTHER" id="PTHR30471">
    <property type="entry name" value="DNA REPAIR PROTEIN RADC"/>
    <property type="match status" value="1"/>
</dbReference>
<comment type="similarity">
    <text evidence="1">Belongs to the N(4)/N(6)-methyltransferase family.</text>
</comment>
<dbReference type="Proteomes" id="UP000229777">
    <property type="component" value="Unassembled WGS sequence"/>
</dbReference>
<dbReference type="PROSITE" id="PS50249">
    <property type="entry name" value="MPN"/>
    <property type="match status" value="1"/>
</dbReference>
<dbReference type="InterPro" id="IPR025657">
    <property type="entry name" value="RadC_JAB"/>
</dbReference>
<dbReference type="InterPro" id="IPR023095">
    <property type="entry name" value="Ade_MeTrfase_dom_2"/>
</dbReference>
<evidence type="ECO:0000256" key="7">
    <source>
        <dbReference type="ARBA" id="ARBA00022723"/>
    </source>
</evidence>
<evidence type="ECO:0000256" key="2">
    <source>
        <dbReference type="ARBA" id="ARBA00011900"/>
    </source>
</evidence>
<dbReference type="PROSITE" id="PS01302">
    <property type="entry name" value="UPF0758"/>
    <property type="match status" value="1"/>
</dbReference>
<evidence type="ECO:0000313" key="14">
    <source>
        <dbReference type="Proteomes" id="UP000229777"/>
    </source>
</evidence>
<keyword evidence="9" id="KW-0862">Zinc</keyword>
<keyword evidence="8" id="KW-0378">Hydrolase</keyword>
<dbReference type="Gene3D" id="1.10.1020.10">
    <property type="entry name" value="Adenine-specific Methyltransferase, Domain 2"/>
    <property type="match status" value="1"/>
</dbReference>
<evidence type="ECO:0000256" key="6">
    <source>
        <dbReference type="ARBA" id="ARBA00022691"/>
    </source>
</evidence>
<keyword evidence="5" id="KW-0808">Transferase</keyword>
<dbReference type="Gene3D" id="3.40.140.10">
    <property type="entry name" value="Cytidine Deaminase, domain 2"/>
    <property type="match status" value="1"/>
</dbReference>
<evidence type="ECO:0000313" key="13">
    <source>
        <dbReference type="EMBL" id="PJC32576.1"/>
    </source>
</evidence>
<dbReference type="PANTHER" id="PTHR30471:SF3">
    <property type="entry name" value="UPF0758 PROTEIN YEES-RELATED"/>
    <property type="match status" value="1"/>
</dbReference>
<feature type="non-terminal residue" evidence="13">
    <location>
        <position position="1"/>
    </location>
</feature>
<dbReference type="SUPFAM" id="SSF53335">
    <property type="entry name" value="S-adenosyl-L-methionine-dependent methyltransferases"/>
    <property type="match status" value="1"/>
</dbReference>
<dbReference type="Pfam" id="PF04002">
    <property type="entry name" value="RadC"/>
    <property type="match status" value="1"/>
</dbReference>
<dbReference type="GO" id="GO:0046872">
    <property type="term" value="F:metal ion binding"/>
    <property type="evidence" value="ECO:0007669"/>
    <property type="project" value="UniProtKB-KW"/>
</dbReference>
<accession>A0A2M8EZY1</accession>
<evidence type="ECO:0000256" key="8">
    <source>
        <dbReference type="ARBA" id="ARBA00022801"/>
    </source>
</evidence>
<name>A0A2M8EZY1_9BACT</name>
<dbReference type="InterPro" id="IPR001405">
    <property type="entry name" value="UPF0758"/>
</dbReference>
<evidence type="ECO:0000256" key="10">
    <source>
        <dbReference type="ARBA" id="ARBA00023049"/>
    </source>
</evidence>
<protein>
    <recommendedName>
        <fullName evidence="2">site-specific DNA-methyltransferase (adenine-specific)</fullName>
        <ecNumber evidence="2">2.1.1.72</ecNumber>
    </recommendedName>
</protein>
<dbReference type="InterPro" id="IPR002052">
    <property type="entry name" value="DNA_methylase_N6_adenine_CS"/>
</dbReference>
<organism evidence="13 14">
    <name type="scientific">Candidatus Roizmanbacteria bacterium CG_4_9_14_0_2_um_filter_36_12</name>
    <dbReference type="NCBI Taxonomy" id="1974837"/>
    <lineage>
        <taxon>Bacteria</taxon>
        <taxon>Candidatus Roizmaniibacteriota</taxon>
    </lineage>
</organism>
<comment type="caution">
    <text evidence="13">The sequence shown here is derived from an EMBL/GenBank/DDBJ whole genome shotgun (WGS) entry which is preliminary data.</text>
</comment>
<dbReference type="InterPro" id="IPR012327">
    <property type="entry name" value="MeTrfase_D12"/>
</dbReference>
<keyword evidence="4" id="KW-0645">Protease</keyword>
<reference evidence="14" key="1">
    <citation type="submission" date="2017-09" db="EMBL/GenBank/DDBJ databases">
        <title>Depth-based differentiation of microbial function through sediment-hosted aquifers and enrichment of novel symbionts in the deep terrestrial subsurface.</title>
        <authorList>
            <person name="Probst A.J."/>
            <person name="Ladd B."/>
            <person name="Jarett J.K."/>
            <person name="Geller-Mcgrath D.E."/>
            <person name="Sieber C.M.K."/>
            <person name="Emerson J.B."/>
            <person name="Anantharaman K."/>
            <person name="Thomas B.C."/>
            <person name="Malmstrom R."/>
            <person name="Stieglmeier M."/>
            <person name="Klingl A."/>
            <person name="Woyke T."/>
            <person name="Ryan C.M."/>
            <person name="Banfield J.F."/>
        </authorList>
    </citation>
    <scope>NUCLEOTIDE SEQUENCE [LARGE SCALE GENOMIC DNA]</scope>
</reference>
<dbReference type="GO" id="GO:0008237">
    <property type="term" value="F:metallopeptidase activity"/>
    <property type="evidence" value="ECO:0007669"/>
    <property type="project" value="UniProtKB-KW"/>
</dbReference>
<sequence length="444" mass="50619">ELRAAGVVLLHNHPSGDVTPSKQDIDVVNKILEAGKIMGVNVIDFIIVSENDTHSFFTEIQSSDSKVTHYISDGVQNSLFDLLETEQPIYTPEIKKIHKVYFYPESRIKAGRFRLQNRRFLGNKYKLLGFIEDIVNEKCNGFDVFCDIFAGTGVVGERFNEKNIKVIVNDFLASNYLPLKAFLGTSKIDFDGIEKKIDLLNKLETHSDNYFSEHFGNTFFTLENARKIGSIREKIDEIAKGDNEKAVLITALLYAVDKVANTVGHYDAYRKKLDTIQPLRLLVPDFEPENNTNNEIYKEDANQLIRKISCDVLYIDPPYNSRQYSDAYHLLENLASWEKPLVHGKAKKMDRAHIKSDYCLNSAPKAFADLISNANCKHILLSYNNTGESKDERSNARISDERIINILKTRGDVDIFERDYKAFTAGKSDTDGHTERVFYCKVTK</sequence>
<evidence type="ECO:0000256" key="4">
    <source>
        <dbReference type="ARBA" id="ARBA00022670"/>
    </source>
</evidence>
<dbReference type="GO" id="GO:0003676">
    <property type="term" value="F:nucleic acid binding"/>
    <property type="evidence" value="ECO:0007669"/>
    <property type="project" value="InterPro"/>
</dbReference>
<dbReference type="PRINTS" id="PR00505">
    <property type="entry name" value="D12N6MTFRASE"/>
</dbReference>
<evidence type="ECO:0000256" key="9">
    <source>
        <dbReference type="ARBA" id="ARBA00022833"/>
    </source>
</evidence>
<dbReference type="Gene3D" id="3.40.50.150">
    <property type="entry name" value="Vaccinia Virus protein VP39"/>
    <property type="match status" value="1"/>
</dbReference>
<evidence type="ECO:0000256" key="5">
    <source>
        <dbReference type="ARBA" id="ARBA00022679"/>
    </source>
</evidence>
<dbReference type="GO" id="GO:0006508">
    <property type="term" value="P:proteolysis"/>
    <property type="evidence" value="ECO:0007669"/>
    <property type="project" value="UniProtKB-KW"/>
</dbReference>
<dbReference type="Pfam" id="PF02086">
    <property type="entry name" value="MethyltransfD12"/>
    <property type="match status" value="1"/>
</dbReference>
<evidence type="ECO:0000256" key="3">
    <source>
        <dbReference type="ARBA" id="ARBA00022603"/>
    </source>
</evidence>
<proteinExistence type="inferred from homology"/>
<dbReference type="InterPro" id="IPR020891">
    <property type="entry name" value="UPF0758_CS"/>
</dbReference>
<dbReference type="GO" id="GO:0032259">
    <property type="term" value="P:methylation"/>
    <property type="evidence" value="ECO:0007669"/>
    <property type="project" value="UniProtKB-KW"/>
</dbReference>
<evidence type="ECO:0000256" key="11">
    <source>
        <dbReference type="ARBA" id="ARBA00047942"/>
    </source>
</evidence>
<dbReference type="InterPro" id="IPR037518">
    <property type="entry name" value="MPN"/>
</dbReference>
<dbReference type="AlphaFoldDB" id="A0A2M8EZY1"/>
<keyword evidence="3" id="KW-0489">Methyltransferase</keyword>
<dbReference type="GO" id="GO:0009307">
    <property type="term" value="P:DNA restriction-modification system"/>
    <property type="evidence" value="ECO:0007669"/>
    <property type="project" value="InterPro"/>
</dbReference>
<evidence type="ECO:0000259" key="12">
    <source>
        <dbReference type="PROSITE" id="PS50249"/>
    </source>
</evidence>
<gene>
    <name evidence="13" type="ORF">CO049_02585</name>
</gene>
<evidence type="ECO:0000256" key="1">
    <source>
        <dbReference type="ARBA" id="ARBA00006594"/>
    </source>
</evidence>
<keyword evidence="10" id="KW-0482">Metalloprotease</keyword>
<keyword evidence="6" id="KW-0949">S-adenosyl-L-methionine</keyword>
<dbReference type="PROSITE" id="PS00092">
    <property type="entry name" value="N6_MTASE"/>
    <property type="match status" value="1"/>
</dbReference>
<dbReference type="GO" id="GO:0009007">
    <property type="term" value="F:site-specific DNA-methyltransferase (adenine-specific) activity"/>
    <property type="evidence" value="ECO:0007669"/>
    <property type="project" value="UniProtKB-EC"/>
</dbReference>
<dbReference type="EC" id="2.1.1.72" evidence="2"/>